<dbReference type="PROSITE" id="PS51186">
    <property type="entry name" value="GNAT"/>
    <property type="match status" value="1"/>
</dbReference>
<keyword evidence="2" id="KW-0808">Transferase</keyword>
<evidence type="ECO:0000313" key="5">
    <source>
        <dbReference type="Proteomes" id="UP000031980"/>
    </source>
</evidence>
<keyword evidence="5" id="KW-1185">Reference proteome</keyword>
<evidence type="ECO:0000313" key="3">
    <source>
        <dbReference type="EMBL" id="KIO46867.1"/>
    </source>
</evidence>
<evidence type="ECO:0000313" key="4">
    <source>
        <dbReference type="Proteomes" id="UP000031937"/>
    </source>
</evidence>
<dbReference type="GO" id="GO:0016747">
    <property type="term" value="F:acyltransferase activity, transferring groups other than amino-acyl groups"/>
    <property type="evidence" value="ECO:0007669"/>
    <property type="project" value="InterPro"/>
</dbReference>
<dbReference type="SUPFAM" id="SSF55729">
    <property type="entry name" value="Acyl-CoA N-acyltransferases (Nat)"/>
    <property type="match status" value="1"/>
</dbReference>
<accession>A0A0C3RK44</accession>
<dbReference type="InterPro" id="IPR016181">
    <property type="entry name" value="Acyl_CoA_acyltransferase"/>
</dbReference>
<dbReference type="PANTHER" id="PTHR43415">
    <property type="entry name" value="SPERMIDINE N(1)-ACETYLTRANSFERASE"/>
    <property type="match status" value="1"/>
</dbReference>
<reference evidence="2 5" key="1">
    <citation type="submission" date="2014-07" db="EMBL/GenBank/DDBJ databases">
        <title>Porphyromonadaceae bacterium OUH 308042 = ATCC BAA-2681 = DSM 28342 draft genome.</title>
        <authorList>
            <person name="Sydenham T.V."/>
            <person name="Hasman H."/>
            <person name="Justensen U.S."/>
        </authorList>
    </citation>
    <scope>NUCLEOTIDE SEQUENCE [LARGE SCALE GENOMIC DNA]</scope>
    <source>
        <strain evidence="2 5">OUH 308042</strain>
    </source>
</reference>
<dbReference type="EMBL" id="JPIU01000025">
    <property type="protein sequence ID" value="KIO46744.1"/>
    <property type="molecule type" value="Genomic_DNA"/>
</dbReference>
<organism evidence="2 5">
    <name type="scientific">Sanguibacteroides justesenii</name>
    <dbReference type="NCBI Taxonomy" id="1547597"/>
    <lineage>
        <taxon>Bacteria</taxon>
        <taxon>Pseudomonadati</taxon>
        <taxon>Bacteroidota</taxon>
        <taxon>Bacteroidia</taxon>
        <taxon>Bacteroidales</taxon>
        <taxon>Porphyromonadaceae</taxon>
        <taxon>Sanguibacteroides</taxon>
    </lineage>
</organism>
<dbReference type="OrthoDB" id="893030at2"/>
<proteinExistence type="predicted"/>
<evidence type="ECO:0000259" key="1">
    <source>
        <dbReference type="PROSITE" id="PS51186"/>
    </source>
</evidence>
<dbReference type="RefSeq" id="WP_041502286.1">
    <property type="nucleotide sequence ID" value="NZ_JPIT01000008.1"/>
</dbReference>
<comment type="caution">
    <text evidence="2">The sequence shown here is derived from an EMBL/GenBank/DDBJ whole genome shotgun (WGS) entry which is preliminary data.</text>
</comment>
<dbReference type="Proteomes" id="UP000031980">
    <property type="component" value="Unassembled WGS sequence"/>
</dbReference>
<dbReference type="Proteomes" id="UP000031937">
    <property type="component" value="Unassembled WGS sequence"/>
</dbReference>
<dbReference type="CDD" id="cd04301">
    <property type="entry name" value="NAT_SF"/>
    <property type="match status" value="1"/>
</dbReference>
<dbReference type="AlphaFoldDB" id="A0A0C3RK44"/>
<dbReference type="InterPro" id="IPR000182">
    <property type="entry name" value="GNAT_dom"/>
</dbReference>
<name>A0A0C3RK44_9PORP</name>
<sequence>MINDETIRLRPLEPEDLECLYKWENDMDLWEVSDTLTPFSLFTLKKYIESSHLDIYTTKQLRLMVELIDPATPVGLIDLYDFDPYHQRAGIGVMIHNSEYRKKGYATSAIRLMLDYCFETLGLNQVYSSVPSGNVGSRKLFEKLGFVQTGYRKDWLRRGNEWEDVVYFQLLNR</sequence>
<protein>
    <submittedName>
        <fullName evidence="2">Acetyltransferase</fullName>
    </submittedName>
</protein>
<dbReference type="Gene3D" id="3.40.630.30">
    <property type="match status" value="1"/>
</dbReference>
<dbReference type="PANTHER" id="PTHR43415:SF3">
    <property type="entry name" value="GNAT-FAMILY ACETYLTRANSFERASE"/>
    <property type="match status" value="1"/>
</dbReference>
<reference evidence="3 4" key="2">
    <citation type="submission" date="2014-07" db="EMBL/GenBank/DDBJ databases">
        <title>Porphyromonadaceae bacterium OUH 334697 = ATCC BAA-2682 = DSM 28341 draft genome.</title>
        <authorList>
            <person name="Sydenham T.V."/>
            <person name="Hasman H."/>
            <person name="Justesen U.S."/>
        </authorList>
    </citation>
    <scope>NUCLEOTIDE SEQUENCE [LARGE SCALE GENOMIC DNA]</scope>
    <source>
        <strain evidence="3 4">OUH 334697</strain>
    </source>
</reference>
<gene>
    <name evidence="2" type="ORF">BA92_02475</name>
    <name evidence="3" type="ORF">IE90_02275</name>
</gene>
<feature type="domain" description="N-acetyltransferase" evidence="1">
    <location>
        <begin position="7"/>
        <end position="172"/>
    </location>
</feature>
<dbReference type="Pfam" id="PF13302">
    <property type="entry name" value="Acetyltransf_3"/>
    <property type="match status" value="1"/>
</dbReference>
<dbReference type="EMBL" id="JPIT01000008">
    <property type="protein sequence ID" value="KIO46867.1"/>
    <property type="molecule type" value="Genomic_DNA"/>
</dbReference>
<evidence type="ECO:0000313" key="2">
    <source>
        <dbReference type="EMBL" id="KIO46744.1"/>
    </source>
</evidence>